<evidence type="ECO:0000313" key="3">
    <source>
        <dbReference type="Proteomes" id="UP000562395"/>
    </source>
</evidence>
<dbReference type="InterPro" id="IPR049243">
    <property type="entry name" value="DUF6878"/>
</dbReference>
<organism evidence="2 3">
    <name type="scientific">Novosphingobium hassiacum</name>
    <dbReference type="NCBI Taxonomy" id="173676"/>
    <lineage>
        <taxon>Bacteria</taxon>
        <taxon>Pseudomonadati</taxon>
        <taxon>Pseudomonadota</taxon>
        <taxon>Alphaproteobacteria</taxon>
        <taxon>Sphingomonadales</taxon>
        <taxon>Sphingomonadaceae</taxon>
        <taxon>Novosphingobium</taxon>
    </lineage>
</organism>
<comment type="caution">
    <text evidence="2">The sequence shown here is derived from an EMBL/GenBank/DDBJ whole genome shotgun (WGS) entry which is preliminary data.</text>
</comment>
<keyword evidence="3" id="KW-1185">Reference proteome</keyword>
<feature type="domain" description="DUF6878" evidence="1">
    <location>
        <begin position="30"/>
        <end position="148"/>
    </location>
</feature>
<dbReference type="AlphaFoldDB" id="A0A7W6A257"/>
<dbReference type="EMBL" id="JACICY010000019">
    <property type="protein sequence ID" value="MBB3862687.1"/>
    <property type="molecule type" value="Genomic_DNA"/>
</dbReference>
<evidence type="ECO:0000259" key="1">
    <source>
        <dbReference type="Pfam" id="PF21798"/>
    </source>
</evidence>
<evidence type="ECO:0000313" key="2">
    <source>
        <dbReference type="EMBL" id="MBB3862687.1"/>
    </source>
</evidence>
<protein>
    <recommendedName>
        <fullName evidence="1">DUF6878 domain-containing protein</fullName>
    </recommendedName>
</protein>
<reference evidence="2 3" key="1">
    <citation type="submission" date="2020-08" db="EMBL/GenBank/DDBJ databases">
        <title>Genomic Encyclopedia of Type Strains, Phase IV (KMG-IV): sequencing the most valuable type-strain genomes for metagenomic binning, comparative biology and taxonomic classification.</title>
        <authorList>
            <person name="Goeker M."/>
        </authorList>
    </citation>
    <scope>NUCLEOTIDE SEQUENCE [LARGE SCALE GENOMIC DNA]</scope>
    <source>
        <strain evidence="2 3">DSM 14552</strain>
    </source>
</reference>
<accession>A0A7W6A257</accession>
<sequence>MTDFKAALAEFSARQAEREAQAKVEIEHLKHAVIPCLRQAGIAKVEVRFDGSGDSGAVEEIICLDDADGTLACPEAVLNPIPSDRPDETERADPVLLPAALESLAYLALERHHPGWENNDGACGELAINVAEASFVLVCQVRYTAYDENASEL</sequence>
<proteinExistence type="predicted"/>
<dbReference type="RefSeq" id="WP_183615146.1">
    <property type="nucleotide sequence ID" value="NZ_JACICY010000019.1"/>
</dbReference>
<dbReference type="Proteomes" id="UP000562395">
    <property type="component" value="Unassembled WGS sequence"/>
</dbReference>
<gene>
    <name evidence="2" type="ORF">GGQ88_003989</name>
</gene>
<dbReference type="Pfam" id="PF21798">
    <property type="entry name" value="DUF6878"/>
    <property type="match status" value="1"/>
</dbReference>
<name>A0A7W6A257_9SPHN</name>